<accession>A0ABU2GAM5</accession>
<sequence length="111" mass="11545">MWQDLVFLAGNVFSIAALAPTLKDETSNVPLGTSLPSLTLGFVYGTAFLTMGMTYSALGALLTGLIWGLIALFRSPTDVSDFAASLRRFGSSQTNSEAMDSTASASAPSAD</sequence>
<feature type="region of interest" description="Disordered" evidence="1">
    <location>
        <begin position="91"/>
        <end position="111"/>
    </location>
</feature>
<comment type="caution">
    <text evidence="3">The sequence shown here is derived from an EMBL/GenBank/DDBJ whole genome shotgun (WGS) entry which is preliminary data.</text>
</comment>
<organism evidence="3 4">
    <name type="scientific">Halogeometricum salsisoli</name>
    <dbReference type="NCBI Taxonomy" id="2950536"/>
    <lineage>
        <taxon>Archaea</taxon>
        <taxon>Methanobacteriati</taxon>
        <taxon>Methanobacteriota</taxon>
        <taxon>Stenosarchaea group</taxon>
        <taxon>Halobacteria</taxon>
        <taxon>Halobacteriales</taxon>
        <taxon>Haloferacaceae</taxon>
        <taxon>Halogeometricum</taxon>
    </lineage>
</organism>
<feature type="transmembrane region" description="Helical" evidence="2">
    <location>
        <begin position="47"/>
        <end position="73"/>
    </location>
</feature>
<name>A0ABU2GAM5_9EURY</name>
<feature type="compositionally biased region" description="Low complexity" evidence="1">
    <location>
        <begin position="101"/>
        <end position="111"/>
    </location>
</feature>
<keyword evidence="4" id="KW-1185">Reference proteome</keyword>
<proteinExistence type="predicted"/>
<evidence type="ECO:0000313" key="4">
    <source>
        <dbReference type="Proteomes" id="UP001257060"/>
    </source>
</evidence>
<reference evidence="3 4" key="1">
    <citation type="submission" date="2022-06" db="EMBL/GenBank/DDBJ databases">
        <title>Halogeometricum sp. a new haloarchaeum isolate from saline soil.</title>
        <authorList>
            <person name="Strakova D."/>
            <person name="Galisteo C."/>
            <person name="Sanchez-Porro C."/>
            <person name="Ventosa A."/>
        </authorList>
    </citation>
    <scope>NUCLEOTIDE SEQUENCE [LARGE SCALE GENOMIC DNA]</scope>
    <source>
        <strain evidence="3 4">S1BR25-6</strain>
    </source>
</reference>
<evidence type="ECO:0000256" key="1">
    <source>
        <dbReference type="SAM" id="MobiDB-lite"/>
    </source>
</evidence>
<dbReference type="Proteomes" id="UP001257060">
    <property type="component" value="Unassembled WGS sequence"/>
</dbReference>
<keyword evidence="2" id="KW-0472">Membrane</keyword>
<gene>
    <name evidence="3" type="ORF">NDI76_01150</name>
</gene>
<keyword evidence="2" id="KW-0812">Transmembrane</keyword>
<evidence type="ECO:0000313" key="3">
    <source>
        <dbReference type="EMBL" id="MDS0297349.1"/>
    </source>
</evidence>
<dbReference type="EMBL" id="JAMQOP010000001">
    <property type="protein sequence ID" value="MDS0297349.1"/>
    <property type="molecule type" value="Genomic_DNA"/>
</dbReference>
<evidence type="ECO:0000256" key="2">
    <source>
        <dbReference type="SAM" id="Phobius"/>
    </source>
</evidence>
<protein>
    <submittedName>
        <fullName evidence="3">Uncharacterized protein</fullName>
    </submittedName>
</protein>
<keyword evidence="2" id="KW-1133">Transmembrane helix</keyword>